<dbReference type="PANTHER" id="PTHR45784:SF3">
    <property type="entry name" value="C-TYPE LECTIN DOMAIN FAMILY 4 MEMBER K-LIKE-RELATED"/>
    <property type="match status" value="1"/>
</dbReference>
<comment type="caution">
    <text evidence="3">The sequence shown here is derived from an EMBL/GenBank/DDBJ whole genome shotgun (WGS) entry which is preliminary data.</text>
</comment>
<evidence type="ECO:0000259" key="2">
    <source>
        <dbReference type="PROSITE" id="PS50041"/>
    </source>
</evidence>
<sequence>MSPDLNPIENVWDLLRVRVHRCELPPETQQQLRAALADEWASIPQDQLRHYYQFMRRRITTVQDAKRDHMDTFRVVFCFNEVSMEYYFIDLELNWSDAQQYCREHYTDLATVSSRTDLMKLNTPTSYTGDTWIGLFDDPASWKGVMGNESNSWRWSDSGSTSPGGYQHWAFGEPNNNMSNDYCVHLTNGLWADATCGDLIPFVCFTGTKNYTFVNASMTWKDAQSYCRQHHTDLATIRDETENSAVAALSSNASVWIGLYREPWRWSDGSSGTFTNWQNDQPDNYKMNQHCVKLNQYKKYIDAFCTNLFAFHCEKAVEKKQTHVYRMELQAAVDLSEPSLSTLNQIQEYFLNMGLTDLAGRVRAFGGLRCGWSGVSRFLRMAKLSAAERRGDIENARMQIL</sequence>
<dbReference type="Gene3D" id="3.10.100.10">
    <property type="entry name" value="Mannose-Binding Protein A, subunit A"/>
    <property type="match status" value="2"/>
</dbReference>
<dbReference type="InterPro" id="IPR001304">
    <property type="entry name" value="C-type_lectin-like"/>
</dbReference>
<dbReference type="SMART" id="SM00034">
    <property type="entry name" value="CLECT"/>
    <property type="match status" value="2"/>
</dbReference>
<dbReference type="InterPro" id="IPR036397">
    <property type="entry name" value="RNaseH_sf"/>
</dbReference>
<evidence type="ECO:0000313" key="3">
    <source>
        <dbReference type="EMBL" id="KAK7883904.1"/>
    </source>
</evidence>
<dbReference type="EMBL" id="JBBPFD010000020">
    <property type="protein sequence ID" value="KAK7883904.1"/>
    <property type="molecule type" value="Genomic_DNA"/>
</dbReference>
<dbReference type="GO" id="GO:0003676">
    <property type="term" value="F:nucleic acid binding"/>
    <property type="evidence" value="ECO:0007669"/>
    <property type="project" value="InterPro"/>
</dbReference>
<feature type="domain" description="C-type lectin" evidence="2">
    <location>
        <begin position="86"/>
        <end position="205"/>
    </location>
</feature>
<keyword evidence="4" id="KW-1185">Reference proteome</keyword>
<dbReference type="SUPFAM" id="SSF56436">
    <property type="entry name" value="C-type lectin-like"/>
    <property type="match status" value="2"/>
</dbReference>
<reference evidence="4" key="1">
    <citation type="submission" date="2024-04" db="EMBL/GenBank/DDBJ databases">
        <title>Salinicola lusitanus LLJ914,a marine bacterium isolated from the Okinawa Trough.</title>
        <authorList>
            <person name="Li J."/>
        </authorList>
    </citation>
    <scope>NUCLEOTIDE SEQUENCE [LARGE SCALE GENOMIC DNA]</scope>
</reference>
<proteinExistence type="predicted"/>
<evidence type="ECO:0000256" key="1">
    <source>
        <dbReference type="ARBA" id="ARBA00023157"/>
    </source>
</evidence>
<keyword evidence="1" id="KW-1015">Disulfide bond</keyword>
<gene>
    <name evidence="3" type="ORF">WMY93_027027</name>
</gene>
<dbReference type="PANTHER" id="PTHR45784">
    <property type="entry name" value="C-TYPE LECTIN DOMAIN FAMILY 20 MEMBER A-RELATED"/>
    <property type="match status" value="1"/>
</dbReference>
<feature type="domain" description="C-type lectin" evidence="2">
    <location>
        <begin position="206"/>
        <end position="314"/>
    </location>
</feature>
<dbReference type="Proteomes" id="UP001460270">
    <property type="component" value="Unassembled WGS sequence"/>
</dbReference>
<organism evidence="3 4">
    <name type="scientific">Mugilogobius chulae</name>
    <name type="common">yellowstripe goby</name>
    <dbReference type="NCBI Taxonomy" id="88201"/>
    <lineage>
        <taxon>Eukaryota</taxon>
        <taxon>Metazoa</taxon>
        <taxon>Chordata</taxon>
        <taxon>Craniata</taxon>
        <taxon>Vertebrata</taxon>
        <taxon>Euteleostomi</taxon>
        <taxon>Actinopterygii</taxon>
        <taxon>Neopterygii</taxon>
        <taxon>Teleostei</taxon>
        <taxon>Neoteleostei</taxon>
        <taxon>Acanthomorphata</taxon>
        <taxon>Gobiaria</taxon>
        <taxon>Gobiiformes</taxon>
        <taxon>Gobioidei</taxon>
        <taxon>Gobiidae</taxon>
        <taxon>Gobionellinae</taxon>
        <taxon>Mugilogobius</taxon>
    </lineage>
</organism>
<accession>A0AAW0MYJ7</accession>
<name>A0AAW0MYJ7_9GOBI</name>
<evidence type="ECO:0000313" key="4">
    <source>
        <dbReference type="Proteomes" id="UP001460270"/>
    </source>
</evidence>
<dbReference type="Gene3D" id="3.30.420.10">
    <property type="entry name" value="Ribonuclease H-like superfamily/Ribonuclease H"/>
    <property type="match status" value="1"/>
</dbReference>
<protein>
    <recommendedName>
        <fullName evidence="2">C-type lectin domain-containing protein</fullName>
    </recommendedName>
</protein>
<dbReference type="InterPro" id="IPR018378">
    <property type="entry name" value="C-type_lectin_CS"/>
</dbReference>
<dbReference type="PROSITE" id="PS00615">
    <property type="entry name" value="C_TYPE_LECTIN_1"/>
    <property type="match status" value="1"/>
</dbReference>
<dbReference type="InterPro" id="IPR016186">
    <property type="entry name" value="C-type_lectin-like/link_sf"/>
</dbReference>
<dbReference type="AlphaFoldDB" id="A0AAW0MYJ7"/>
<dbReference type="PROSITE" id="PS50041">
    <property type="entry name" value="C_TYPE_LECTIN_2"/>
    <property type="match status" value="2"/>
</dbReference>
<dbReference type="Pfam" id="PF00059">
    <property type="entry name" value="Lectin_C"/>
    <property type="match status" value="2"/>
</dbReference>
<dbReference type="InterPro" id="IPR016187">
    <property type="entry name" value="CTDL_fold"/>
</dbReference>